<evidence type="ECO:0000313" key="3">
    <source>
        <dbReference type="Proteomes" id="UP001148313"/>
    </source>
</evidence>
<organism evidence="2 3">
    <name type="scientific">Hoeflea poritis</name>
    <dbReference type="NCBI Taxonomy" id="2993659"/>
    <lineage>
        <taxon>Bacteria</taxon>
        <taxon>Pseudomonadati</taxon>
        <taxon>Pseudomonadota</taxon>
        <taxon>Alphaproteobacteria</taxon>
        <taxon>Hyphomicrobiales</taxon>
        <taxon>Rhizobiaceae</taxon>
        <taxon>Hoeflea</taxon>
    </lineage>
</organism>
<gene>
    <name evidence="2" type="ORF">OOZ53_11305</name>
</gene>
<reference evidence="2" key="1">
    <citation type="submission" date="2022-11" db="EMBL/GenBank/DDBJ databases">
        <title>Hoeflea poritis sp. nov., isolated from scleractinian coral Porites lutea.</title>
        <authorList>
            <person name="Zhang G."/>
            <person name="Wei Q."/>
            <person name="Cai L."/>
        </authorList>
    </citation>
    <scope>NUCLEOTIDE SEQUENCE</scope>
    <source>
        <strain evidence="2">E7-10</strain>
    </source>
</reference>
<dbReference type="Proteomes" id="UP001148313">
    <property type="component" value="Unassembled WGS sequence"/>
</dbReference>
<keyword evidence="3" id="KW-1185">Reference proteome</keyword>
<dbReference type="EMBL" id="JAPJZH010000006">
    <property type="protein sequence ID" value="MDA4845939.1"/>
    <property type="molecule type" value="Genomic_DNA"/>
</dbReference>
<dbReference type="RefSeq" id="WP_271089647.1">
    <property type="nucleotide sequence ID" value="NZ_JAPJZH010000006.1"/>
</dbReference>
<dbReference type="Gene3D" id="3.40.50.300">
    <property type="entry name" value="P-loop containing nucleotide triphosphate hydrolases"/>
    <property type="match status" value="1"/>
</dbReference>
<sequence>MAVTDHGRINQIKEGKLLELCSDPMWRLNNLYWVRDKDGNAVPFHPWSEQLKFLNEIWYRNIIPKARQRGFSTVVQLVELDACIFVPNTAAAIIAQDLNTSTKIFRDKIKFAWDRMPGAIQEANPLTKKTESEYNWANESFLYVATSARGGTLQYLHVSELGSVAKRFPQKVHEIVTGALPTVDKNGVIVIESTVESPDDAFSEMVKVAQKHQQSGRKLHKQQYKLHFASWWDAPEYEADPEGVPISKADNAYFYRIEGLIGRKISKRKRAWYVLTRDNAFAGDQNKMFSQYPSTLEEAFSVASEGKWLAKQMAAARNENRILKLPYRPDLPVLTVWDIGTNDDMCIWVGQENGPWVDWINYFEGSGEHYSYYVGLLMQEGYHVYSHHLVPHDADNRIQGEHRINTAKDILEGLKLRNIITVPRIAEYTQGVEQLRTAFPTYRFDEENCADGIKHLDGYSKVWDEKHGRYTSIYAKNGHQHAPDALRQHAQYRHNLRHNPDGRSRPKRRNKSGMAA</sequence>
<evidence type="ECO:0000313" key="2">
    <source>
        <dbReference type="EMBL" id="MDA4845939.1"/>
    </source>
</evidence>
<protein>
    <recommendedName>
        <fullName evidence="4">Terminase</fullName>
    </recommendedName>
</protein>
<evidence type="ECO:0008006" key="4">
    <source>
        <dbReference type="Google" id="ProtNLM"/>
    </source>
</evidence>
<name>A0ABT4VMN8_9HYPH</name>
<proteinExistence type="predicted"/>
<dbReference type="InterPro" id="IPR027417">
    <property type="entry name" value="P-loop_NTPase"/>
</dbReference>
<feature type="region of interest" description="Disordered" evidence="1">
    <location>
        <begin position="495"/>
        <end position="516"/>
    </location>
</feature>
<evidence type="ECO:0000256" key="1">
    <source>
        <dbReference type="SAM" id="MobiDB-lite"/>
    </source>
</evidence>
<accession>A0ABT4VMN8</accession>
<comment type="caution">
    <text evidence="2">The sequence shown here is derived from an EMBL/GenBank/DDBJ whole genome shotgun (WGS) entry which is preliminary data.</text>
</comment>
<feature type="compositionally biased region" description="Basic residues" evidence="1">
    <location>
        <begin position="505"/>
        <end position="516"/>
    </location>
</feature>